<dbReference type="EMBL" id="KE148166">
    <property type="protein sequence ID" value="EPE03596.1"/>
    <property type="molecule type" value="Genomic_DNA"/>
</dbReference>
<protein>
    <submittedName>
        <fullName evidence="1">Uncharacterized protein</fullName>
    </submittedName>
</protein>
<evidence type="ECO:0000313" key="1">
    <source>
        <dbReference type="EMBL" id="EPE03596.1"/>
    </source>
</evidence>
<proteinExistence type="predicted"/>
<dbReference type="OrthoDB" id="3641682at2759"/>
<reference evidence="1 2" key="1">
    <citation type="journal article" date="2013" name="BMC Genomics">
        <title>The genome and transcriptome of the pine saprophyte Ophiostoma piceae, and a comparison with the bark beetle-associated pine pathogen Grosmannia clavigera.</title>
        <authorList>
            <person name="Haridas S."/>
            <person name="Wang Y."/>
            <person name="Lim L."/>
            <person name="Massoumi Alamouti S."/>
            <person name="Jackman S."/>
            <person name="Docking R."/>
            <person name="Robertson G."/>
            <person name="Birol I."/>
            <person name="Bohlmann J."/>
            <person name="Breuil C."/>
        </authorList>
    </citation>
    <scope>NUCLEOTIDE SEQUENCE [LARGE SCALE GENOMIC DNA]</scope>
    <source>
        <strain evidence="1 2">UAMH 11346</strain>
    </source>
</reference>
<name>S3BVY6_OPHP1</name>
<dbReference type="eggNOG" id="ENOG502SUW7">
    <property type="taxonomic scope" value="Eukaryota"/>
</dbReference>
<keyword evidence="2" id="KW-1185">Reference proteome</keyword>
<sequence>MKYTTPTLIFAAVAAAADVKIAWRHDRHSDETSLGVFDTSTRALVADACGSILHTDTPIDFSHVHLNGTSGYWSVGNATYGISSNPASGPACTQKYNHEFILVECTGVDWAPSHIPKALATEKECFSDVNMGHHFRRMEGRAVRRAEVVKREAAVEMSMSPEEMAKRQYTGTCTSQTFKDLYGDGDPFQSYFYKQLSETNDCGSATSCSVGQTQSVSYTIGFSMTLVGLEKYGWLSGGFDVSKTWTTGNTYTCNAGLGEKVCLWYNTAHTGYTIQYSEYNCGASNIRKYTGIMKSPNNSNRGGGYYCVVGTCRSQGDNYWEDGASGTAQ</sequence>
<dbReference type="VEuPathDB" id="FungiDB:F503_01854"/>
<dbReference type="AlphaFoldDB" id="S3BVY6"/>
<accession>S3BVY6</accession>
<dbReference type="OMA" id="KERDSCA"/>
<dbReference type="HOGENOM" id="CLU_052707_0_0_1"/>
<gene>
    <name evidence="1" type="ORF">F503_01854</name>
</gene>
<dbReference type="Proteomes" id="UP000016923">
    <property type="component" value="Unassembled WGS sequence"/>
</dbReference>
<organism evidence="1 2">
    <name type="scientific">Ophiostoma piceae (strain UAMH 11346)</name>
    <name type="common">Sap stain fungus</name>
    <dbReference type="NCBI Taxonomy" id="1262450"/>
    <lineage>
        <taxon>Eukaryota</taxon>
        <taxon>Fungi</taxon>
        <taxon>Dikarya</taxon>
        <taxon>Ascomycota</taxon>
        <taxon>Pezizomycotina</taxon>
        <taxon>Sordariomycetes</taxon>
        <taxon>Sordariomycetidae</taxon>
        <taxon>Ophiostomatales</taxon>
        <taxon>Ophiostomataceae</taxon>
        <taxon>Ophiostoma</taxon>
    </lineage>
</organism>
<evidence type="ECO:0000313" key="2">
    <source>
        <dbReference type="Proteomes" id="UP000016923"/>
    </source>
</evidence>